<name>A0A3R8RCN7_9SPHN</name>
<dbReference type="SUPFAM" id="SSF56935">
    <property type="entry name" value="Porins"/>
    <property type="match status" value="1"/>
</dbReference>
<dbReference type="InterPro" id="IPR036942">
    <property type="entry name" value="Beta-barrel_TonB_sf"/>
</dbReference>
<dbReference type="AlphaFoldDB" id="A0A3R8RCN7"/>
<dbReference type="Pfam" id="PF00593">
    <property type="entry name" value="TonB_dep_Rec_b-barrel"/>
    <property type="match status" value="1"/>
</dbReference>
<comment type="similarity">
    <text evidence="8 9">Belongs to the TonB-dependent receptor family.</text>
</comment>
<sequence>MKTAPLFTISASISALSLALAAPVYAQQSNSTATETELLSDDFHGTDDIVVTAPYVERLDILSGTSAISGEVLAEKTRAQLGDILTSLPGVSATSFSPGASRPVLRGYQGNRVAVLTDGIGNIDASNTSADHAVTIDTLTIERIEVLRGPAVLLFGGQAVGGAVNALDKRIPRSIPDENIHIDALAGYGSAARDWSGGASIDMPITDRVIVHLDGSYRNSDDMRTGGYVLSPNLRADMRELAAEEASEGHIEEAEEARELAEQRGRIPNSAVKSWTAGGGIAFIDDNGNLGVSYSIYDTKYGIPARPGASHAHEGAEHAEGEEGEVPVTIGLRQYRFDFRGEVNLGDGLFEKLRLRTGYADYTHTEFEGDEIGTVFNSQGIEARAEFVQNERNGWRGASGVQYQTRDFEAIGAEAFVPPNKTRQFGLFTLQEYTKGNLDAEVAIRFDTAELRADILGLARSFDNVSAAFGLGYHIGDLKIGANVSRTGRAPAVEELFSNGPHIATQAYEIGDPDLKSERAWNGELYARFDTPGTAFSATLYTNRFDNFIYEAETGDIEDDLPVFQYFQNDAKVWGVEFQASKRLASFGNTNLSVDGVADYTRAKISSGGGDVPRIPPLRLLGGVELTNAGFDLRGEVEWSDDQTKTAIFETPTDGFTLVNASATWRPFGRDRNIALIASANNIFDVTARRAASFTKDFVPLTGRDFRVTARVSF</sequence>
<keyword evidence="13" id="KW-0675">Receptor</keyword>
<dbReference type="InterPro" id="IPR012910">
    <property type="entry name" value="Plug_dom"/>
</dbReference>
<dbReference type="Proteomes" id="UP000268553">
    <property type="component" value="Unassembled WGS sequence"/>
</dbReference>
<evidence type="ECO:0000256" key="6">
    <source>
        <dbReference type="ARBA" id="ARBA00023136"/>
    </source>
</evidence>
<evidence type="ECO:0000256" key="1">
    <source>
        <dbReference type="ARBA" id="ARBA00004571"/>
    </source>
</evidence>
<evidence type="ECO:0000256" key="3">
    <source>
        <dbReference type="ARBA" id="ARBA00022452"/>
    </source>
</evidence>
<evidence type="ECO:0000256" key="7">
    <source>
        <dbReference type="ARBA" id="ARBA00023237"/>
    </source>
</evidence>
<evidence type="ECO:0000256" key="9">
    <source>
        <dbReference type="RuleBase" id="RU003357"/>
    </source>
</evidence>
<keyword evidence="7 8" id="KW-0998">Cell outer membrane</keyword>
<dbReference type="Pfam" id="PF07715">
    <property type="entry name" value="Plug"/>
    <property type="match status" value="1"/>
</dbReference>
<evidence type="ECO:0000256" key="10">
    <source>
        <dbReference type="SAM" id="SignalP"/>
    </source>
</evidence>
<reference evidence="13 14" key="1">
    <citation type="submission" date="2018-12" db="EMBL/GenBank/DDBJ databases">
        <authorList>
            <person name="Kim S.-J."/>
            <person name="Jung G.-Y."/>
        </authorList>
    </citation>
    <scope>NUCLEOTIDE SEQUENCE [LARGE SCALE GENOMIC DNA]</scope>
    <source>
        <strain evidence="13 14">03SU3-P</strain>
    </source>
</reference>
<feature type="domain" description="TonB-dependent receptor-like beta-barrel" evidence="11">
    <location>
        <begin position="285"/>
        <end position="683"/>
    </location>
</feature>
<feature type="domain" description="TonB-dependent receptor plug" evidence="12">
    <location>
        <begin position="60"/>
        <end position="163"/>
    </location>
</feature>
<evidence type="ECO:0000259" key="11">
    <source>
        <dbReference type="Pfam" id="PF00593"/>
    </source>
</evidence>
<accession>A0A3R8RCN7</accession>
<evidence type="ECO:0000256" key="2">
    <source>
        <dbReference type="ARBA" id="ARBA00022448"/>
    </source>
</evidence>
<dbReference type="PANTHER" id="PTHR30069">
    <property type="entry name" value="TONB-DEPENDENT OUTER MEMBRANE RECEPTOR"/>
    <property type="match status" value="1"/>
</dbReference>
<dbReference type="Gene3D" id="2.170.130.10">
    <property type="entry name" value="TonB-dependent receptor, plug domain"/>
    <property type="match status" value="1"/>
</dbReference>
<evidence type="ECO:0000259" key="12">
    <source>
        <dbReference type="Pfam" id="PF07715"/>
    </source>
</evidence>
<dbReference type="GO" id="GO:0044718">
    <property type="term" value="P:siderophore transmembrane transport"/>
    <property type="evidence" value="ECO:0007669"/>
    <property type="project" value="TreeGrafter"/>
</dbReference>
<dbReference type="InterPro" id="IPR000531">
    <property type="entry name" value="Beta-barrel_TonB"/>
</dbReference>
<evidence type="ECO:0000313" key="14">
    <source>
        <dbReference type="Proteomes" id="UP000268553"/>
    </source>
</evidence>
<evidence type="ECO:0000313" key="13">
    <source>
        <dbReference type="EMBL" id="RRQ51919.1"/>
    </source>
</evidence>
<dbReference type="GO" id="GO:0009279">
    <property type="term" value="C:cell outer membrane"/>
    <property type="evidence" value="ECO:0007669"/>
    <property type="project" value="UniProtKB-SubCell"/>
</dbReference>
<dbReference type="EMBL" id="RWJI01000001">
    <property type="protein sequence ID" value="RRQ51919.1"/>
    <property type="molecule type" value="Genomic_DNA"/>
</dbReference>
<evidence type="ECO:0000256" key="5">
    <source>
        <dbReference type="ARBA" id="ARBA00023077"/>
    </source>
</evidence>
<keyword evidence="10" id="KW-0732">Signal</keyword>
<dbReference type="PANTHER" id="PTHR30069:SF40">
    <property type="entry name" value="TONB-DEPENDENT RECEPTOR NMB0964-RELATED"/>
    <property type="match status" value="1"/>
</dbReference>
<keyword evidence="4 8" id="KW-0812">Transmembrane</keyword>
<dbReference type="RefSeq" id="WP_125229935.1">
    <property type="nucleotide sequence ID" value="NZ_RWJI01000001.1"/>
</dbReference>
<dbReference type="Gene3D" id="2.40.170.20">
    <property type="entry name" value="TonB-dependent receptor, beta-barrel domain"/>
    <property type="match status" value="1"/>
</dbReference>
<feature type="signal peptide" evidence="10">
    <location>
        <begin position="1"/>
        <end position="26"/>
    </location>
</feature>
<protein>
    <submittedName>
        <fullName evidence="13">TonB-dependent receptor</fullName>
    </submittedName>
</protein>
<keyword evidence="6 8" id="KW-0472">Membrane</keyword>
<keyword evidence="5 9" id="KW-0798">TonB box</keyword>
<comment type="caution">
    <text evidence="13">The sequence shown here is derived from an EMBL/GenBank/DDBJ whole genome shotgun (WGS) entry which is preliminary data.</text>
</comment>
<keyword evidence="14" id="KW-1185">Reference proteome</keyword>
<organism evidence="13 14">
    <name type="scientific">Sphingorhabdus wooponensis</name>
    <dbReference type="NCBI Taxonomy" id="940136"/>
    <lineage>
        <taxon>Bacteria</taxon>
        <taxon>Pseudomonadati</taxon>
        <taxon>Pseudomonadota</taxon>
        <taxon>Alphaproteobacteria</taxon>
        <taxon>Sphingomonadales</taxon>
        <taxon>Sphingomonadaceae</taxon>
        <taxon>Sphingorhabdus</taxon>
    </lineage>
</organism>
<dbReference type="OrthoDB" id="9795928at2"/>
<gene>
    <name evidence="13" type="ORF">D7D48_03315</name>
</gene>
<dbReference type="PROSITE" id="PS52016">
    <property type="entry name" value="TONB_DEPENDENT_REC_3"/>
    <property type="match status" value="1"/>
</dbReference>
<evidence type="ECO:0000256" key="4">
    <source>
        <dbReference type="ARBA" id="ARBA00022692"/>
    </source>
</evidence>
<comment type="subcellular location">
    <subcellularLocation>
        <location evidence="1 8">Cell outer membrane</location>
        <topology evidence="1 8">Multi-pass membrane protein</topology>
    </subcellularLocation>
</comment>
<keyword evidence="3 8" id="KW-1134">Transmembrane beta strand</keyword>
<proteinExistence type="inferred from homology"/>
<dbReference type="InterPro" id="IPR039426">
    <property type="entry name" value="TonB-dep_rcpt-like"/>
</dbReference>
<keyword evidence="2 8" id="KW-0813">Transport</keyword>
<feature type="chain" id="PRO_5018733835" evidence="10">
    <location>
        <begin position="27"/>
        <end position="714"/>
    </location>
</feature>
<dbReference type="GO" id="GO:0015344">
    <property type="term" value="F:siderophore uptake transmembrane transporter activity"/>
    <property type="evidence" value="ECO:0007669"/>
    <property type="project" value="TreeGrafter"/>
</dbReference>
<dbReference type="InterPro" id="IPR037066">
    <property type="entry name" value="Plug_dom_sf"/>
</dbReference>
<evidence type="ECO:0000256" key="8">
    <source>
        <dbReference type="PROSITE-ProRule" id="PRU01360"/>
    </source>
</evidence>